<dbReference type="AlphaFoldDB" id="A0AAP0GYV0"/>
<proteinExistence type="predicted"/>
<evidence type="ECO:0000313" key="3">
    <source>
        <dbReference type="Proteomes" id="UP001408789"/>
    </source>
</evidence>
<sequence length="530" mass="60647">MLICHILFKAIQGLARVPAYNSRKMSIEEEGSSSQTGHNQELDVSESVEILLQSADSGDKIIDNFSPIYKVPSRLREINPSSFTPRVVSIGPIHRGRPNLKLMQDKKAIYLHKLLDMVGRDQKGTLTKCLRKVSNSIKRIKGCYFGECFDGKRYPPEDNGVRDDDNEFARMMVMDACFILYFINNLLISDNRLRNRSVAVDLVLLENQIPFFVLKHIYGLTLGTSVESARGSLVDMLHDLLERVSPFFLKLKVENLPSKIAPYHILGLLHKFYQPESPEPPQIKIIPAAHSAAELHKVGVRFRQSKEKQTKTNISSKNPFKRIESGKGKMMEDDTIESGKGKMVEDDTIESGRSETVKEQKDRMWLMAVEFEQSRHKPIFRMAEVLIDNFFEVVMRNLIAYEQYSTPVKNYVTSYAMAMSMLAATPDDIAKLTESDIIRNNLGSNEKASDMISSICKDVTFPDFYYIDSWEKAKKHYDSYWSKNFGMFKHIYFDTLWKAIALFAGIILFLFGTVQLVLRIITFVRSNGEH</sequence>
<evidence type="ECO:0000313" key="2">
    <source>
        <dbReference type="EMBL" id="KAK9065562.1"/>
    </source>
</evidence>
<dbReference type="PANTHER" id="PTHR31170:SF25">
    <property type="entry name" value="BNAA09G04570D PROTEIN"/>
    <property type="match status" value="1"/>
</dbReference>
<evidence type="ECO:0000256" key="1">
    <source>
        <dbReference type="SAM" id="Phobius"/>
    </source>
</evidence>
<gene>
    <name evidence="2" type="ORF">SSX86_014963</name>
</gene>
<name>A0AAP0GYV0_9ASTR</name>
<reference evidence="2 3" key="1">
    <citation type="submission" date="2024-04" db="EMBL/GenBank/DDBJ databases">
        <title>The reference genome of an endangered Asteraceae, Deinandra increscens subsp. villosa, native to the Central Coast of California.</title>
        <authorList>
            <person name="Guilliams M."/>
            <person name="Hasenstab-Lehman K."/>
            <person name="Meyer R."/>
            <person name="Mcevoy S."/>
        </authorList>
    </citation>
    <scope>NUCLEOTIDE SEQUENCE [LARGE SCALE GENOMIC DNA]</scope>
    <source>
        <tissue evidence="2">Leaf</tissue>
    </source>
</reference>
<dbReference type="PANTHER" id="PTHR31170">
    <property type="entry name" value="BNAC04G53230D PROTEIN"/>
    <property type="match status" value="1"/>
</dbReference>
<protein>
    <submittedName>
        <fullName evidence="2">Uncharacterized protein</fullName>
    </submittedName>
</protein>
<comment type="caution">
    <text evidence="2">The sequence shown here is derived from an EMBL/GenBank/DDBJ whole genome shotgun (WGS) entry which is preliminary data.</text>
</comment>
<dbReference type="Proteomes" id="UP001408789">
    <property type="component" value="Unassembled WGS sequence"/>
</dbReference>
<keyword evidence="1" id="KW-0812">Transmembrane</keyword>
<feature type="transmembrane region" description="Helical" evidence="1">
    <location>
        <begin position="499"/>
        <end position="521"/>
    </location>
</feature>
<accession>A0AAP0GYV0</accession>
<dbReference type="Pfam" id="PF03140">
    <property type="entry name" value="DUF247"/>
    <property type="match status" value="2"/>
</dbReference>
<keyword evidence="1" id="KW-0472">Membrane</keyword>
<organism evidence="2 3">
    <name type="scientific">Deinandra increscens subsp. villosa</name>
    <dbReference type="NCBI Taxonomy" id="3103831"/>
    <lineage>
        <taxon>Eukaryota</taxon>
        <taxon>Viridiplantae</taxon>
        <taxon>Streptophyta</taxon>
        <taxon>Embryophyta</taxon>
        <taxon>Tracheophyta</taxon>
        <taxon>Spermatophyta</taxon>
        <taxon>Magnoliopsida</taxon>
        <taxon>eudicotyledons</taxon>
        <taxon>Gunneridae</taxon>
        <taxon>Pentapetalae</taxon>
        <taxon>asterids</taxon>
        <taxon>campanulids</taxon>
        <taxon>Asterales</taxon>
        <taxon>Asteraceae</taxon>
        <taxon>Asteroideae</taxon>
        <taxon>Heliantheae alliance</taxon>
        <taxon>Madieae</taxon>
        <taxon>Madiinae</taxon>
        <taxon>Deinandra</taxon>
    </lineage>
</organism>
<dbReference type="EMBL" id="JBCNJP010000016">
    <property type="protein sequence ID" value="KAK9065562.1"/>
    <property type="molecule type" value="Genomic_DNA"/>
</dbReference>
<keyword evidence="3" id="KW-1185">Reference proteome</keyword>
<dbReference type="InterPro" id="IPR004158">
    <property type="entry name" value="DUF247_pln"/>
</dbReference>
<keyword evidence="1" id="KW-1133">Transmembrane helix</keyword>